<keyword evidence="2 5" id="KW-0812">Transmembrane</keyword>
<feature type="transmembrane region" description="Helical" evidence="5">
    <location>
        <begin position="137"/>
        <end position="162"/>
    </location>
</feature>
<dbReference type="AlphaFoldDB" id="A0A7C4NNH7"/>
<feature type="transmembrane region" description="Helical" evidence="5">
    <location>
        <begin position="26"/>
        <end position="50"/>
    </location>
</feature>
<reference evidence="8" key="1">
    <citation type="journal article" date="2020" name="mSystems">
        <title>Genome- and Community-Level Interaction Insights into Carbon Utilization and Element Cycling Functions of Hydrothermarchaeota in Hydrothermal Sediment.</title>
        <authorList>
            <person name="Zhou Z."/>
            <person name="Liu Y."/>
            <person name="Xu W."/>
            <person name="Pan J."/>
            <person name="Luo Z.H."/>
            <person name="Li M."/>
        </authorList>
    </citation>
    <scope>NUCLEOTIDE SEQUENCE [LARGE SCALE GENOMIC DNA]</scope>
    <source>
        <strain evidence="8">SpSt-637</strain>
        <strain evidence="7">SpSt-667</strain>
    </source>
</reference>
<feature type="transmembrane region" description="Helical" evidence="5">
    <location>
        <begin position="262"/>
        <end position="281"/>
    </location>
</feature>
<dbReference type="PANTHER" id="PTHR43229:SF2">
    <property type="entry name" value="NODULATION PROTEIN J"/>
    <property type="match status" value="1"/>
</dbReference>
<evidence type="ECO:0000256" key="2">
    <source>
        <dbReference type="ARBA" id="ARBA00022692"/>
    </source>
</evidence>
<evidence type="ECO:0000256" key="4">
    <source>
        <dbReference type="ARBA" id="ARBA00023136"/>
    </source>
</evidence>
<gene>
    <name evidence="8" type="ORF">ENU08_06770</name>
    <name evidence="7" type="ORF">ENU41_05985</name>
</gene>
<dbReference type="InterPro" id="IPR047817">
    <property type="entry name" value="ABC2_TM_bact-type"/>
</dbReference>
<protein>
    <submittedName>
        <fullName evidence="8">ABC transporter</fullName>
    </submittedName>
</protein>
<evidence type="ECO:0000256" key="5">
    <source>
        <dbReference type="SAM" id="Phobius"/>
    </source>
</evidence>
<feature type="transmembrane region" description="Helical" evidence="5">
    <location>
        <begin position="204"/>
        <end position="223"/>
    </location>
</feature>
<dbReference type="InterPro" id="IPR013525">
    <property type="entry name" value="ABC2_TM"/>
</dbReference>
<sequence>MALDISPFTAMVYRQVKRWWSARSRVVSVFLNPLLWMIFMGLGMSTVFTFTPKDIVVPGTGTIPNIGDIVDAMAKYVQQVVNSRFGGLDYATFMVSGMATMSVFMGSFIAGISVIWDKQFGFLKESLVAPAPRGVVIMGRIIGDSIINMFNGLVVMCMGFAISRSLNPLGMFITLPYLFVTSVAFTSLGIIMALRLASVEGFQMIINIFNMPLMFLSGVFFPVTTMPEWMRNAALFNPLSYTVHVVRYWLTGANVGISPMDPLLDLAVLISTSIILAYAASKQFEKTTVED</sequence>
<evidence type="ECO:0000259" key="6">
    <source>
        <dbReference type="PROSITE" id="PS51012"/>
    </source>
</evidence>
<dbReference type="PROSITE" id="PS51012">
    <property type="entry name" value="ABC_TM2"/>
    <property type="match status" value="1"/>
</dbReference>
<keyword evidence="3 5" id="KW-1133">Transmembrane helix</keyword>
<feature type="transmembrane region" description="Helical" evidence="5">
    <location>
        <begin position="174"/>
        <end position="197"/>
    </location>
</feature>
<dbReference type="PANTHER" id="PTHR43229">
    <property type="entry name" value="NODULATION PROTEIN J"/>
    <property type="match status" value="1"/>
</dbReference>
<dbReference type="PIRSF" id="PIRSF006648">
    <property type="entry name" value="DrrB"/>
    <property type="match status" value="1"/>
</dbReference>
<keyword evidence="4 5" id="KW-0472">Membrane</keyword>
<dbReference type="InterPro" id="IPR000412">
    <property type="entry name" value="ABC_2_transport"/>
</dbReference>
<evidence type="ECO:0000313" key="7">
    <source>
        <dbReference type="EMBL" id="HGQ36209.1"/>
    </source>
</evidence>
<comment type="caution">
    <text evidence="8">The sequence shown here is derived from an EMBL/GenBank/DDBJ whole genome shotgun (WGS) entry which is preliminary data.</text>
</comment>
<dbReference type="GO" id="GO:0043190">
    <property type="term" value="C:ATP-binding cassette (ABC) transporter complex"/>
    <property type="evidence" value="ECO:0007669"/>
    <property type="project" value="InterPro"/>
</dbReference>
<accession>A0A7C4NNH7</accession>
<dbReference type="Pfam" id="PF01061">
    <property type="entry name" value="ABC2_membrane"/>
    <property type="match status" value="1"/>
</dbReference>
<evidence type="ECO:0000313" key="8">
    <source>
        <dbReference type="EMBL" id="HGQ64928.1"/>
    </source>
</evidence>
<name>A0A7C4NNH7_9CREN</name>
<comment type="subcellular location">
    <subcellularLocation>
        <location evidence="1">Membrane</location>
        <topology evidence="1">Multi-pass membrane protein</topology>
    </subcellularLocation>
</comment>
<evidence type="ECO:0000256" key="3">
    <source>
        <dbReference type="ARBA" id="ARBA00022989"/>
    </source>
</evidence>
<dbReference type="EMBL" id="DTBD01000060">
    <property type="protein sequence ID" value="HGQ64928.1"/>
    <property type="molecule type" value="Genomic_DNA"/>
</dbReference>
<dbReference type="EMBL" id="DTCK01000038">
    <property type="protein sequence ID" value="HGQ36209.1"/>
    <property type="molecule type" value="Genomic_DNA"/>
</dbReference>
<organism evidence="8">
    <name type="scientific">Ignisphaera aggregans</name>
    <dbReference type="NCBI Taxonomy" id="334771"/>
    <lineage>
        <taxon>Archaea</taxon>
        <taxon>Thermoproteota</taxon>
        <taxon>Thermoprotei</taxon>
        <taxon>Desulfurococcales</taxon>
        <taxon>Desulfurococcaceae</taxon>
        <taxon>Ignisphaera</taxon>
    </lineage>
</organism>
<proteinExistence type="predicted"/>
<feature type="domain" description="ABC transmembrane type-2" evidence="6">
    <location>
        <begin position="24"/>
        <end position="287"/>
    </location>
</feature>
<feature type="transmembrane region" description="Helical" evidence="5">
    <location>
        <begin position="90"/>
        <end position="116"/>
    </location>
</feature>
<dbReference type="GO" id="GO:0140359">
    <property type="term" value="F:ABC-type transporter activity"/>
    <property type="evidence" value="ECO:0007669"/>
    <property type="project" value="InterPro"/>
</dbReference>
<dbReference type="InterPro" id="IPR051784">
    <property type="entry name" value="Nod_factor_ABC_transporter"/>
</dbReference>
<evidence type="ECO:0000256" key="1">
    <source>
        <dbReference type="ARBA" id="ARBA00004141"/>
    </source>
</evidence>